<reference evidence="1 2" key="1">
    <citation type="submission" date="2023-10" db="EMBL/GenBank/DDBJ databases">
        <title>Draft genome sequence of Xylaria bambusicola isolate GMP-LS, the root and basal stem rot pathogen of sugarcane in Indonesia.</title>
        <authorList>
            <person name="Selvaraj P."/>
            <person name="Muralishankar V."/>
            <person name="Muruganantham S."/>
            <person name="Sp S."/>
            <person name="Haryani S."/>
            <person name="Lau K.J.X."/>
            <person name="Naqvi N.I."/>
        </authorList>
    </citation>
    <scope>NUCLEOTIDE SEQUENCE [LARGE SCALE GENOMIC DNA]</scope>
    <source>
        <strain evidence="1">GMP-LS</strain>
    </source>
</reference>
<protein>
    <submittedName>
        <fullName evidence="1">Uncharacterized protein</fullName>
    </submittedName>
</protein>
<dbReference type="Proteomes" id="UP001305414">
    <property type="component" value="Unassembled WGS sequence"/>
</dbReference>
<gene>
    <name evidence="1" type="ORF">RRF57_000515</name>
</gene>
<dbReference type="EMBL" id="JAWHQM010000001">
    <property type="protein sequence ID" value="KAK5624799.1"/>
    <property type="molecule type" value="Genomic_DNA"/>
</dbReference>
<organism evidence="1 2">
    <name type="scientific">Xylaria bambusicola</name>
    <dbReference type="NCBI Taxonomy" id="326684"/>
    <lineage>
        <taxon>Eukaryota</taxon>
        <taxon>Fungi</taxon>
        <taxon>Dikarya</taxon>
        <taxon>Ascomycota</taxon>
        <taxon>Pezizomycotina</taxon>
        <taxon>Sordariomycetes</taxon>
        <taxon>Xylariomycetidae</taxon>
        <taxon>Xylariales</taxon>
        <taxon>Xylariaceae</taxon>
        <taxon>Xylaria</taxon>
    </lineage>
</organism>
<comment type="caution">
    <text evidence="1">The sequence shown here is derived from an EMBL/GenBank/DDBJ whole genome shotgun (WGS) entry which is preliminary data.</text>
</comment>
<accession>A0AAN7UNR4</accession>
<sequence length="87" mass="9606">MSILLFFSTEGWQKEDESKRQPRQGSWHGDWDNLKISGGLTNDLITIAASIDSIGWANGSSPKVGTICVTDHSLCDSFSMRVVAKEF</sequence>
<name>A0AAN7UNR4_9PEZI</name>
<dbReference type="AlphaFoldDB" id="A0AAN7UNR4"/>
<proteinExistence type="predicted"/>
<keyword evidence="2" id="KW-1185">Reference proteome</keyword>
<evidence type="ECO:0000313" key="1">
    <source>
        <dbReference type="EMBL" id="KAK5624799.1"/>
    </source>
</evidence>
<evidence type="ECO:0000313" key="2">
    <source>
        <dbReference type="Proteomes" id="UP001305414"/>
    </source>
</evidence>